<protein>
    <submittedName>
        <fullName evidence="1">Uncharacterized protein</fullName>
    </submittedName>
</protein>
<evidence type="ECO:0000313" key="2">
    <source>
        <dbReference type="Proteomes" id="UP000530514"/>
    </source>
</evidence>
<dbReference type="RefSeq" id="WP_052154379.1">
    <property type="nucleotide sequence ID" value="NZ_JACEIP010000010.1"/>
</dbReference>
<keyword evidence="2" id="KW-1185">Reference proteome</keyword>
<dbReference type="Gene3D" id="1.10.287.610">
    <property type="entry name" value="Helix hairpin bin"/>
    <property type="match status" value="1"/>
</dbReference>
<accession>A0A7W1XA96</accession>
<dbReference type="SUPFAM" id="SSF56091">
    <property type="entry name" value="DNA ligase/mRNA capping enzyme, catalytic domain"/>
    <property type="match status" value="1"/>
</dbReference>
<dbReference type="EMBL" id="JACEIP010000010">
    <property type="protein sequence ID" value="MBA4542929.1"/>
    <property type="molecule type" value="Genomic_DNA"/>
</dbReference>
<reference evidence="1 2" key="1">
    <citation type="submission" date="2020-07" db="EMBL/GenBank/DDBJ databases">
        <authorList>
            <person name="Feng H."/>
        </authorList>
    </citation>
    <scope>NUCLEOTIDE SEQUENCE [LARGE SCALE GENOMIC DNA]</scope>
    <source>
        <strain evidence="2">s-11</strain>
    </source>
</reference>
<evidence type="ECO:0000313" key="1">
    <source>
        <dbReference type="EMBL" id="MBA4542929.1"/>
    </source>
</evidence>
<dbReference type="Proteomes" id="UP000530514">
    <property type="component" value="Unassembled WGS sequence"/>
</dbReference>
<dbReference type="AlphaFoldDB" id="A0A7W1XA96"/>
<name>A0A7W1XA96_9BACL</name>
<proteinExistence type="predicted"/>
<dbReference type="OrthoDB" id="2942615at2"/>
<organism evidence="1 2">
    <name type="scientific">Thermoactinomyces daqus</name>
    <dbReference type="NCBI Taxonomy" id="1329516"/>
    <lineage>
        <taxon>Bacteria</taxon>
        <taxon>Bacillati</taxon>
        <taxon>Bacillota</taxon>
        <taxon>Bacilli</taxon>
        <taxon>Bacillales</taxon>
        <taxon>Thermoactinomycetaceae</taxon>
        <taxon>Thermoactinomyces</taxon>
    </lineage>
</organism>
<dbReference type="Pfam" id="PF22745">
    <property type="entry name" value="Nlig-Ia"/>
    <property type="match status" value="1"/>
</dbReference>
<gene>
    <name evidence="1" type="ORF">H1164_08440</name>
</gene>
<comment type="caution">
    <text evidence="1">The sequence shown here is derived from an EMBL/GenBank/DDBJ whole genome shotgun (WGS) entry which is preliminary data.</text>
</comment>
<sequence>MKLPTHLKQELNRMKKTFMKDANLNDLIKELIKRRRKQILVHSCLYYRMNHTEIDDHTYDQLGKDLQLLQKTFSELSKEVIYHEYFKDYTETTSGFDLPIHLPEIVEAARRLKSSVEWLKEKGLLDQIKGGNNP</sequence>